<gene>
    <name evidence="2" type="ORF">GX397_04525</name>
</gene>
<name>A0A7V6ZE61_9BACT</name>
<feature type="transmembrane region" description="Helical" evidence="1">
    <location>
        <begin position="47"/>
        <end position="67"/>
    </location>
</feature>
<protein>
    <submittedName>
        <fullName evidence="2">Sodium-dependent proline transporter</fullName>
    </submittedName>
</protein>
<organism evidence="2 3">
    <name type="scientific">Acetomicrobium hydrogeniformans</name>
    <dbReference type="NCBI Taxonomy" id="649746"/>
    <lineage>
        <taxon>Bacteria</taxon>
        <taxon>Thermotogati</taxon>
        <taxon>Synergistota</taxon>
        <taxon>Synergistia</taxon>
        <taxon>Synergistales</taxon>
        <taxon>Acetomicrobiaceae</taxon>
        <taxon>Acetomicrobium</taxon>
    </lineage>
</organism>
<evidence type="ECO:0000313" key="2">
    <source>
        <dbReference type="EMBL" id="HHZ04315.1"/>
    </source>
</evidence>
<dbReference type="EMBL" id="DURU01000081">
    <property type="protein sequence ID" value="HHZ04315.1"/>
    <property type="molecule type" value="Genomic_DNA"/>
</dbReference>
<feature type="transmembrane region" description="Helical" evidence="1">
    <location>
        <begin position="12"/>
        <end position="35"/>
    </location>
</feature>
<accession>A0A7V6ZE61</accession>
<keyword evidence="1" id="KW-0472">Membrane</keyword>
<dbReference type="AlphaFoldDB" id="A0A7V6ZE61"/>
<comment type="caution">
    <text evidence="2">The sequence shown here is derived from an EMBL/GenBank/DDBJ whole genome shotgun (WGS) entry which is preliminary data.</text>
</comment>
<dbReference type="Proteomes" id="UP000525027">
    <property type="component" value="Unassembled WGS sequence"/>
</dbReference>
<reference evidence="2 3" key="1">
    <citation type="journal article" date="2020" name="Biotechnol. Biofuels">
        <title>New insights from the biogas microbiome by comprehensive genome-resolved metagenomics of nearly 1600 species originating from multiple anaerobic digesters.</title>
        <authorList>
            <person name="Campanaro S."/>
            <person name="Treu L."/>
            <person name="Rodriguez-R L.M."/>
            <person name="Kovalovszki A."/>
            <person name="Ziels R.M."/>
            <person name="Maus I."/>
            <person name="Zhu X."/>
            <person name="Kougias P.G."/>
            <person name="Basile A."/>
            <person name="Luo G."/>
            <person name="Schluter A."/>
            <person name="Konstantinidis K.T."/>
            <person name="Angelidaki I."/>
        </authorList>
    </citation>
    <scope>NUCLEOTIDE SEQUENCE [LARGE SCALE GENOMIC DNA]</scope>
    <source>
        <strain evidence="2">AS25fmACSIPFO_94</strain>
    </source>
</reference>
<evidence type="ECO:0000313" key="3">
    <source>
        <dbReference type="Proteomes" id="UP000525027"/>
    </source>
</evidence>
<proteinExistence type="predicted"/>
<keyword evidence="1" id="KW-0812">Transmembrane</keyword>
<keyword evidence="1" id="KW-1133">Transmembrane helix</keyword>
<evidence type="ECO:0000256" key="1">
    <source>
        <dbReference type="SAM" id="Phobius"/>
    </source>
</evidence>
<sequence length="80" mass="9045">MNFKLNFEDIAIFAKVVSAALLMVGFVLLGYYLGLYFEDRYGLGRSIPLWGALLGAVLGLLQCWNMIKSIADKLKNDRRE</sequence>
<dbReference type="RefSeq" id="WP_273002746.1">
    <property type="nucleotide sequence ID" value="NZ_DURU01000081.1"/>
</dbReference>